<evidence type="ECO:0000259" key="1">
    <source>
        <dbReference type="Pfam" id="PF09825"/>
    </source>
</evidence>
<comment type="caution">
    <text evidence="2">The sequence shown here is derived from an EMBL/GenBank/DDBJ whole genome shotgun (WGS) entry which is preliminary data.</text>
</comment>
<evidence type="ECO:0000313" key="3">
    <source>
        <dbReference type="Proteomes" id="UP000285112"/>
    </source>
</evidence>
<accession>A0A419HY75</accession>
<dbReference type="RefSeq" id="WP_120025396.1">
    <property type="nucleotide sequence ID" value="NZ_QZFV01000104.1"/>
</dbReference>
<dbReference type="InterPro" id="IPR019197">
    <property type="entry name" value="Biotin-prot_ligase_N"/>
</dbReference>
<dbReference type="Gene3D" id="3.40.50.880">
    <property type="match status" value="1"/>
</dbReference>
<organism evidence="2 3">
    <name type="scientific">Amycolatopsis panacis</name>
    <dbReference type="NCBI Taxonomy" id="2340917"/>
    <lineage>
        <taxon>Bacteria</taxon>
        <taxon>Bacillati</taxon>
        <taxon>Actinomycetota</taxon>
        <taxon>Actinomycetes</taxon>
        <taxon>Pseudonocardiales</taxon>
        <taxon>Pseudonocardiaceae</taxon>
        <taxon>Amycolatopsis</taxon>
    </lineage>
</organism>
<dbReference type="SUPFAM" id="SSF52317">
    <property type="entry name" value="Class I glutamine amidotransferase-like"/>
    <property type="match status" value="1"/>
</dbReference>
<dbReference type="OrthoDB" id="20888at2"/>
<feature type="domain" description="Biotin-protein ligase N-terminal" evidence="1">
    <location>
        <begin position="32"/>
        <end position="127"/>
    </location>
</feature>
<name>A0A419HY75_9PSEU</name>
<dbReference type="Pfam" id="PF09825">
    <property type="entry name" value="BPL_N"/>
    <property type="match status" value="1"/>
</dbReference>
<protein>
    <recommendedName>
        <fullName evidence="1">Biotin-protein ligase N-terminal domain-containing protein</fullName>
    </recommendedName>
</protein>
<dbReference type="EMBL" id="QZFV01000104">
    <property type="protein sequence ID" value="RJQ82121.1"/>
    <property type="molecule type" value="Genomic_DNA"/>
</dbReference>
<reference evidence="2 3" key="1">
    <citation type="submission" date="2018-09" db="EMBL/GenBank/DDBJ databases">
        <title>YIM PH 21725 draft genome.</title>
        <authorList>
            <person name="Miao C."/>
        </authorList>
    </citation>
    <scope>NUCLEOTIDE SEQUENCE [LARGE SCALE GENOMIC DNA]</scope>
    <source>
        <strain evidence="3">YIM PH21725</strain>
    </source>
</reference>
<proteinExistence type="predicted"/>
<sequence length="243" mass="25143">MEQRRFLPGARVSPSTVPGIAVADTESQPLALVYRGPASTDDCPEAVAALLDGQYRVAYIGPDEEYPLTAYSLAKAALYAQPGGGSLAPAWRSMRDYADDIRAYVQGGGNYVGFCLGGYLAGASPGFTLLPGDANEYVGSSGSDLDSTADTVLTVTWRGAQRPLFFQDGPLFTLDNGAPATVLATYPSGAVAAVVAPCGKGKVGVVGPHPEADETWFSEAVLPSSGAVHPELGRDLVATTVAR</sequence>
<evidence type="ECO:0000313" key="2">
    <source>
        <dbReference type="EMBL" id="RJQ82121.1"/>
    </source>
</evidence>
<gene>
    <name evidence="2" type="ORF">D5S19_22490</name>
</gene>
<dbReference type="InterPro" id="IPR029062">
    <property type="entry name" value="Class_I_gatase-like"/>
</dbReference>
<dbReference type="Proteomes" id="UP000285112">
    <property type="component" value="Unassembled WGS sequence"/>
</dbReference>
<dbReference type="AlphaFoldDB" id="A0A419HY75"/>
<keyword evidence="3" id="KW-1185">Reference proteome</keyword>